<dbReference type="AlphaFoldDB" id="A0A5J4WLM2"/>
<sequence length="162" mass="18069">MYDKSKAVQVLTSGILDFNDCQFAGTYVLDNYQQSNEGSNGFPSDPLEPDSYIDQEIIKHEKLLEQPKQYPAVNIFDIVDDGNCKVCVFNLFFVSKGITNYKQQILGTIPDQLLPANGKSMAFPATVIRNAGAKFIQIGMSYFVIDDSEEVYQCCTSGTYCL</sequence>
<accession>A0A5J4WLM2</accession>
<name>A0A5J4WLM2_9EUKA</name>
<protein>
    <submittedName>
        <fullName evidence="1">Uncharacterized protein</fullName>
    </submittedName>
</protein>
<gene>
    <name evidence="1" type="ORF">EZS28_008758</name>
</gene>
<evidence type="ECO:0000313" key="2">
    <source>
        <dbReference type="Proteomes" id="UP000324800"/>
    </source>
</evidence>
<dbReference type="Proteomes" id="UP000324800">
    <property type="component" value="Unassembled WGS sequence"/>
</dbReference>
<proteinExistence type="predicted"/>
<reference evidence="1 2" key="1">
    <citation type="submission" date="2019-03" db="EMBL/GenBank/DDBJ databases">
        <title>Single cell metagenomics reveals metabolic interactions within the superorganism composed of flagellate Streblomastix strix and complex community of Bacteroidetes bacteria on its surface.</title>
        <authorList>
            <person name="Treitli S.C."/>
            <person name="Kolisko M."/>
            <person name="Husnik F."/>
            <person name="Keeling P."/>
            <person name="Hampl V."/>
        </authorList>
    </citation>
    <scope>NUCLEOTIDE SEQUENCE [LARGE SCALE GENOMIC DNA]</scope>
    <source>
        <strain evidence="1">ST1C</strain>
    </source>
</reference>
<comment type="caution">
    <text evidence="1">The sequence shown here is derived from an EMBL/GenBank/DDBJ whole genome shotgun (WGS) entry which is preliminary data.</text>
</comment>
<organism evidence="1 2">
    <name type="scientific">Streblomastix strix</name>
    <dbReference type="NCBI Taxonomy" id="222440"/>
    <lineage>
        <taxon>Eukaryota</taxon>
        <taxon>Metamonada</taxon>
        <taxon>Preaxostyla</taxon>
        <taxon>Oxymonadida</taxon>
        <taxon>Streblomastigidae</taxon>
        <taxon>Streblomastix</taxon>
    </lineage>
</organism>
<evidence type="ECO:0000313" key="1">
    <source>
        <dbReference type="EMBL" id="KAA6395713.1"/>
    </source>
</evidence>
<dbReference type="EMBL" id="SNRW01001609">
    <property type="protein sequence ID" value="KAA6395713.1"/>
    <property type="molecule type" value="Genomic_DNA"/>
</dbReference>